<sequence>MKIEYIADTGVFVRCGGPGADKYQRLRRAVRQADVELLIPRRVHLELGGKPNDMSYSSSQIPWQEGIEEGWILVAEELEYANSLVSGIMDASRRFIANDTNRPEDGIEKTDTALVGLAAQLLDSGKAEKVVLLTTDKPAGRAAETLLPEYGFPDQIEYWYASESYLEQMTAAEFTETVVPSDTSQNS</sequence>
<gene>
    <name evidence="1" type="ORF">DV706_18675</name>
</gene>
<dbReference type="RefSeq" id="WP_006066865.1">
    <property type="nucleotide sequence ID" value="NZ_CP031306.1"/>
</dbReference>
<dbReference type="GeneID" id="39853304"/>
<evidence type="ECO:0000313" key="2">
    <source>
        <dbReference type="Proteomes" id="UP000296822"/>
    </source>
</evidence>
<reference evidence="1 2" key="1">
    <citation type="journal article" date="2019" name="Nat. Commun.">
        <title>A new type of DNA phosphorothioation-based antiviral system in archaea.</title>
        <authorList>
            <person name="Xiong L."/>
            <person name="Liu S."/>
            <person name="Chen S."/>
            <person name="Xiao Y."/>
            <person name="Zhu B."/>
            <person name="Gao Y."/>
            <person name="Zhang Y."/>
            <person name="Chen B."/>
            <person name="Luo J."/>
            <person name="Deng Z."/>
            <person name="Chen X."/>
            <person name="Wang L."/>
            <person name="Chen S."/>
        </authorList>
    </citation>
    <scope>NUCLEOTIDE SEQUENCE [LARGE SCALE GENOMIC DNA]</scope>
    <source>
        <strain evidence="1 2">JCM 10635</strain>
        <plasmid evidence="1 2">unnamed1</plasmid>
    </source>
</reference>
<dbReference type="Pfam" id="PF26425">
    <property type="entry name" value="PIN_halo"/>
    <property type="match status" value="1"/>
</dbReference>
<dbReference type="EMBL" id="CP031306">
    <property type="protein sequence ID" value="QCC56529.1"/>
    <property type="molecule type" value="Genomic_DNA"/>
</dbReference>
<keyword evidence="1" id="KW-0614">Plasmid</keyword>
<dbReference type="Proteomes" id="UP000296822">
    <property type="component" value="Plasmid unnamed1"/>
</dbReference>
<dbReference type="KEGG" id="nbg:DV706_18675"/>
<organism evidence="1 2">
    <name type="scientific">Natronorubrum bangense</name>
    <dbReference type="NCBI Taxonomy" id="61858"/>
    <lineage>
        <taxon>Archaea</taxon>
        <taxon>Methanobacteriati</taxon>
        <taxon>Methanobacteriota</taxon>
        <taxon>Stenosarchaea group</taxon>
        <taxon>Halobacteria</taxon>
        <taxon>Halobacteriales</taxon>
        <taxon>Natrialbaceae</taxon>
        <taxon>Natronorubrum</taxon>
    </lineage>
</organism>
<proteinExistence type="predicted"/>
<evidence type="ECO:0000313" key="1">
    <source>
        <dbReference type="EMBL" id="QCC56529.1"/>
    </source>
</evidence>
<dbReference type="InterPro" id="IPR058703">
    <property type="entry name" value="PIN-containing"/>
</dbReference>
<geneLocation type="plasmid" evidence="1">
    <name>unnamed1</name>
</geneLocation>
<accession>A0A4D6HRA2</accession>
<protein>
    <recommendedName>
        <fullName evidence="3">PIN domain-containing protein</fullName>
    </recommendedName>
</protein>
<name>A0A4D6HRA2_9EURY</name>
<dbReference type="AlphaFoldDB" id="A0A4D6HRA2"/>
<evidence type="ECO:0008006" key="3">
    <source>
        <dbReference type="Google" id="ProtNLM"/>
    </source>
</evidence>